<dbReference type="OrthoDB" id="9790893at2"/>
<comment type="catalytic activity">
    <reaction evidence="11">
        <text>a 1,2-diacyl-sn-glycero-3-phospho-L-serine + H(+) = a 1,2-diacyl-sn-glycero-3-phosphoethanolamine + CO2</text>
        <dbReference type="Rhea" id="RHEA:20828"/>
        <dbReference type="ChEBI" id="CHEBI:15378"/>
        <dbReference type="ChEBI" id="CHEBI:16526"/>
        <dbReference type="ChEBI" id="CHEBI:57262"/>
        <dbReference type="ChEBI" id="CHEBI:64612"/>
        <dbReference type="EC" id="4.1.1.65"/>
    </reaction>
</comment>
<name>A0A1X7L402_9BACT</name>
<dbReference type="Proteomes" id="UP000193355">
    <property type="component" value="Unassembled WGS sequence"/>
</dbReference>
<comment type="similarity">
    <text evidence="11">Belongs to the phosphatidylserine decarboxylase family. PSD-A subfamily.</text>
</comment>
<comment type="cofactor">
    <cofactor evidence="11">
        <name>pyruvate</name>
        <dbReference type="ChEBI" id="CHEBI:15361"/>
    </cofactor>
    <text evidence="11">Binds 1 pyruvoyl group covalently per subunit.</text>
</comment>
<dbReference type="PANTHER" id="PTHR35809">
    <property type="entry name" value="ARCHAETIDYLSERINE DECARBOXYLASE PROENZYME-RELATED"/>
    <property type="match status" value="1"/>
</dbReference>
<dbReference type="STRING" id="561720.SAMN06275492_14613"/>
<dbReference type="EC" id="4.1.1.65" evidence="11"/>
<dbReference type="HAMAP" id="MF_00664">
    <property type="entry name" value="PS_decarb_PSD_A"/>
    <property type="match status" value="1"/>
</dbReference>
<dbReference type="GO" id="GO:0005886">
    <property type="term" value="C:plasma membrane"/>
    <property type="evidence" value="ECO:0007669"/>
    <property type="project" value="UniProtKB-SubCell"/>
</dbReference>
<organism evidence="13 14">
    <name type="scientific">Dethiosulfovibrio salsuginis</name>
    <dbReference type="NCBI Taxonomy" id="561720"/>
    <lineage>
        <taxon>Bacteria</taxon>
        <taxon>Thermotogati</taxon>
        <taxon>Synergistota</taxon>
        <taxon>Synergistia</taxon>
        <taxon>Synergistales</taxon>
        <taxon>Dethiosulfovibrionaceae</taxon>
        <taxon>Dethiosulfovibrio</taxon>
    </lineage>
</organism>
<evidence type="ECO:0000256" key="8">
    <source>
        <dbReference type="ARBA" id="ARBA00023239"/>
    </source>
</evidence>
<comment type="subunit">
    <text evidence="11">Heterodimer of a large membrane-associated beta subunit and a small pyruvoyl-containing alpha subunit.</text>
</comment>
<dbReference type="RefSeq" id="WP_085545584.1">
    <property type="nucleotide sequence ID" value="NZ_FXBB01000046.1"/>
</dbReference>
<feature type="active site" description="Schiff-base intermediate with substrate; via pyruvic acid" evidence="11">
    <location>
        <position position="174"/>
    </location>
</feature>
<reference evidence="14" key="1">
    <citation type="submission" date="2017-04" db="EMBL/GenBank/DDBJ databases">
        <authorList>
            <person name="Varghese N."/>
            <person name="Submissions S."/>
        </authorList>
    </citation>
    <scope>NUCLEOTIDE SEQUENCE [LARGE SCALE GENOMIC DNA]</scope>
    <source>
        <strain evidence="14">USBA 82</strain>
    </source>
</reference>
<evidence type="ECO:0000256" key="10">
    <source>
        <dbReference type="ARBA" id="ARBA00023317"/>
    </source>
</evidence>
<keyword evidence="12" id="KW-0812">Transmembrane</keyword>
<dbReference type="InterPro" id="IPR003817">
    <property type="entry name" value="PS_Dcarbxylase"/>
</dbReference>
<evidence type="ECO:0000313" key="14">
    <source>
        <dbReference type="Proteomes" id="UP000193355"/>
    </source>
</evidence>
<protein>
    <recommendedName>
        <fullName evidence="11">Phosphatidylserine decarboxylase proenzyme</fullName>
        <ecNumber evidence="11">4.1.1.65</ecNumber>
    </recommendedName>
    <component>
        <recommendedName>
            <fullName evidence="11">Phosphatidylserine decarboxylase alpha chain</fullName>
        </recommendedName>
    </component>
    <component>
        <recommendedName>
            <fullName evidence="11">Phosphatidylserine decarboxylase beta chain</fullName>
        </recommendedName>
    </component>
</protein>
<evidence type="ECO:0000256" key="12">
    <source>
        <dbReference type="SAM" id="Phobius"/>
    </source>
</evidence>
<dbReference type="EMBL" id="FXBB01000046">
    <property type="protein sequence ID" value="SMG48591.1"/>
    <property type="molecule type" value="Genomic_DNA"/>
</dbReference>
<feature type="chain" id="PRO_5023420278" description="Phosphatidylserine decarboxylase beta chain" evidence="11">
    <location>
        <begin position="1"/>
        <end position="173"/>
    </location>
</feature>
<dbReference type="GO" id="GO:0006646">
    <property type="term" value="P:phosphatidylethanolamine biosynthetic process"/>
    <property type="evidence" value="ECO:0007669"/>
    <property type="project" value="UniProtKB-UniRule"/>
</dbReference>
<feature type="site" description="Cleavage (non-hydrolytic); by autocatalysis" evidence="11">
    <location>
        <begin position="173"/>
        <end position="174"/>
    </location>
</feature>
<comment type="pathway">
    <text evidence="11">Phospholipid metabolism; phosphatidylethanolamine biosynthesis; phosphatidylethanolamine from CDP-diacylglycerol: step 2/2.</text>
</comment>
<keyword evidence="7 11" id="KW-0594">Phospholipid biosynthesis</keyword>
<dbReference type="NCBIfam" id="NF003685">
    <property type="entry name" value="PRK05305.2-5"/>
    <property type="match status" value="1"/>
</dbReference>
<feature type="transmembrane region" description="Helical" evidence="12">
    <location>
        <begin position="15"/>
        <end position="43"/>
    </location>
</feature>
<dbReference type="InterPro" id="IPR033175">
    <property type="entry name" value="PSD-A"/>
</dbReference>
<keyword evidence="4 11" id="KW-0443">Lipid metabolism</keyword>
<evidence type="ECO:0000313" key="13">
    <source>
        <dbReference type="EMBL" id="SMG48591.1"/>
    </source>
</evidence>
<evidence type="ECO:0000256" key="7">
    <source>
        <dbReference type="ARBA" id="ARBA00023209"/>
    </source>
</evidence>
<accession>A0A1X7L402</accession>
<feature type="modified residue" description="Pyruvic acid (Ser); by autocatalysis" evidence="11">
    <location>
        <position position="174"/>
    </location>
</feature>
<keyword evidence="12" id="KW-1133">Transmembrane helix</keyword>
<dbReference type="GO" id="GO:0004609">
    <property type="term" value="F:phosphatidylserine decarboxylase activity"/>
    <property type="evidence" value="ECO:0007669"/>
    <property type="project" value="UniProtKB-UniRule"/>
</dbReference>
<dbReference type="AlphaFoldDB" id="A0A1X7L402"/>
<keyword evidence="2 11" id="KW-0444">Lipid biosynthesis</keyword>
<keyword evidence="5 11" id="KW-0472">Membrane</keyword>
<evidence type="ECO:0000256" key="11">
    <source>
        <dbReference type="HAMAP-Rule" id="MF_00664"/>
    </source>
</evidence>
<dbReference type="Pfam" id="PF02666">
    <property type="entry name" value="PS_Dcarbxylase"/>
    <property type="match status" value="1"/>
</dbReference>
<keyword evidence="3 11" id="KW-0210">Decarboxylase</keyword>
<feature type="chain" id="PRO_5023420279" description="Phosphatidylserine decarboxylase alpha chain" evidence="11">
    <location>
        <begin position="174"/>
        <end position="210"/>
    </location>
</feature>
<sequence>MKFAPDGYLSIGGALALAAVGALVWPLSTVMLVPLAGLILWFYRDPDRKPECGPDGWVSPADGKVVEIFEVDHPYTGPATKVGIFMDPLSVHVNRVPRSGKVEYLKYVPGKKWMAFAEKASEENERFYLGIRTDCGPAMTVQIAGFLARRIVCRSKKGQPYRRGDRYGMIKFGSKVDVYLPKGVELKVRVGQKVWAGKSCIGVCCREKTA</sequence>
<keyword evidence="1 11" id="KW-1003">Cell membrane</keyword>
<evidence type="ECO:0000256" key="1">
    <source>
        <dbReference type="ARBA" id="ARBA00022475"/>
    </source>
</evidence>
<evidence type="ECO:0000256" key="5">
    <source>
        <dbReference type="ARBA" id="ARBA00023136"/>
    </source>
</evidence>
<keyword evidence="6 11" id="KW-0865">Zymogen</keyword>
<comment type="subcellular location">
    <subcellularLocation>
        <location evidence="11">Cell membrane</location>
        <topology evidence="11">Peripheral membrane protein</topology>
    </subcellularLocation>
</comment>
<comment type="PTM">
    <text evidence="11">Is synthesized initially as an inactive proenzyme. Formation of the active enzyme involves a self-maturation process in which the active site pyruvoyl group is generated from an internal serine residue via an autocatalytic post-translational modification. Two non-identical subunits are generated from the proenzyme in this reaction, and the pyruvate is formed at the N-terminus of the alpha chain, which is derived from the carboxyl end of the proenzyme. The post-translation cleavage follows an unusual pathway, termed non-hydrolytic serinolysis, in which the side chain hydroxyl group of the serine supplies its oxygen atom to form the C-terminus of the beta chain, while the remainder of the serine residue undergoes an oxidative deamination to produce ammonia and the pyruvoyl prosthetic group on the alpha chain.</text>
</comment>
<evidence type="ECO:0000256" key="3">
    <source>
        <dbReference type="ARBA" id="ARBA00022793"/>
    </source>
</evidence>
<keyword evidence="14" id="KW-1185">Reference proteome</keyword>
<keyword evidence="9 11" id="KW-1208">Phospholipid metabolism</keyword>
<evidence type="ECO:0000256" key="4">
    <source>
        <dbReference type="ARBA" id="ARBA00023098"/>
    </source>
</evidence>
<proteinExistence type="inferred from homology"/>
<dbReference type="PANTHER" id="PTHR35809:SF1">
    <property type="entry name" value="ARCHAETIDYLSERINE DECARBOXYLASE PROENZYME-RELATED"/>
    <property type="match status" value="1"/>
</dbReference>
<evidence type="ECO:0000256" key="6">
    <source>
        <dbReference type="ARBA" id="ARBA00023145"/>
    </source>
</evidence>
<dbReference type="UniPathway" id="UPA00558">
    <property type="reaction ID" value="UER00616"/>
</dbReference>
<evidence type="ECO:0000256" key="9">
    <source>
        <dbReference type="ARBA" id="ARBA00023264"/>
    </source>
</evidence>
<gene>
    <name evidence="11" type="primary">psd</name>
    <name evidence="13" type="ORF">SAMN06275492_14613</name>
</gene>
<keyword evidence="8 11" id="KW-0456">Lyase</keyword>
<keyword evidence="10 11" id="KW-0670">Pyruvate</keyword>
<comment type="function">
    <text evidence="11">Catalyzes the formation of phosphatidylethanolamine (PtdEtn) from phosphatidylserine (PtdSer).</text>
</comment>
<evidence type="ECO:0000256" key="2">
    <source>
        <dbReference type="ARBA" id="ARBA00022516"/>
    </source>
</evidence>